<accession>A0ABQ2Y7J3</accession>
<proteinExistence type="predicted"/>
<dbReference type="Proteomes" id="UP000659223">
    <property type="component" value="Unassembled WGS sequence"/>
</dbReference>
<organism evidence="2 3">
    <name type="scientific">Streptomyces hiroshimensis</name>
    <dbReference type="NCBI Taxonomy" id="66424"/>
    <lineage>
        <taxon>Bacteria</taxon>
        <taxon>Bacillati</taxon>
        <taxon>Actinomycetota</taxon>
        <taxon>Actinomycetes</taxon>
        <taxon>Kitasatosporales</taxon>
        <taxon>Streptomycetaceae</taxon>
        <taxon>Streptomyces</taxon>
    </lineage>
</organism>
<evidence type="ECO:0000313" key="2">
    <source>
        <dbReference type="EMBL" id="GGX70855.1"/>
    </source>
</evidence>
<keyword evidence="3" id="KW-1185">Reference proteome</keyword>
<keyword evidence="1" id="KW-1133">Transmembrane helix</keyword>
<name>A0ABQ2Y7J3_9ACTN</name>
<protein>
    <submittedName>
        <fullName evidence="2">Uncharacterized protein</fullName>
    </submittedName>
</protein>
<feature type="transmembrane region" description="Helical" evidence="1">
    <location>
        <begin position="75"/>
        <end position="94"/>
    </location>
</feature>
<keyword evidence="1" id="KW-0812">Transmembrane</keyword>
<dbReference type="EMBL" id="BMUT01000002">
    <property type="protein sequence ID" value="GGX70855.1"/>
    <property type="molecule type" value="Genomic_DNA"/>
</dbReference>
<gene>
    <name evidence="2" type="ORF">GCM10010324_14980</name>
</gene>
<evidence type="ECO:0000256" key="1">
    <source>
        <dbReference type="SAM" id="Phobius"/>
    </source>
</evidence>
<dbReference type="RefSeq" id="WP_190020782.1">
    <property type="nucleotide sequence ID" value="NZ_BMUT01000002.1"/>
</dbReference>
<reference evidence="3" key="1">
    <citation type="journal article" date="2019" name="Int. J. Syst. Evol. Microbiol.">
        <title>The Global Catalogue of Microorganisms (GCM) 10K type strain sequencing project: providing services to taxonomists for standard genome sequencing and annotation.</title>
        <authorList>
            <consortium name="The Broad Institute Genomics Platform"/>
            <consortium name="The Broad Institute Genome Sequencing Center for Infectious Disease"/>
            <person name="Wu L."/>
            <person name="Ma J."/>
        </authorList>
    </citation>
    <scope>NUCLEOTIDE SEQUENCE [LARGE SCALE GENOMIC DNA]</scope>
    <source>
        <strain evidence="3">JCM 4586</strain>
    </source>
</reference>
<keyword evidence="1" id="KW-0472">Membrane</keyword>
<comment type="caution">
    <text evidence="2">The sequence shown here is derived from an EMBL/GenBank/DDBJ whole genome shotgun (WGS) entry which is preliminary data.</text>
</comment>
<sequence length="96" mass="10039">MRIAIPALVAVGGLAAVVFGLRLAFNIGGAADSYAAMARARSERIYRRLTGSDSLSLPSVTHRGLTTTNFRLRGAALTFAGLLMTTAGTALLSMRL</sequence>
<evidence type="ECO:0000313" key="3">
    <source>
        <dbReference type="Proteomes" id="UP000659223"/>
    </source>
</evidence>